<dbReference type="PATRIC" id="fig|1703772.3.peg.1861"/>
<gene>
    <name evidence="6" type="primary">nusB</name>
    <name evidence="8" type="ORF">AMJ52_00525</name>
</gene>
<evidence type="ECO:0000256" key="3">
    <source>
        <dbReference type="ARBA" id="ARBA00022884"/>
    </source>
</evidence>
<keyword evidence="3 6" id="KW-0694">RNA-binding</keyword>
<dbReference type="AlphaFoldDB" id="A0A0S7YJN4"/>
<keyword evidence="2 6" id="KW-0889">Transcription antitermination</keyword>
<evidence type="ECO:0000313" key="8">
    <source>
        <dbReference type="EMBL" id="KPJ74428.1"/>
    </source>
</evidence>
<keyword evidence="5 6" id="KW-0804">Transcription</keyword>
<evidence type="ECO:0000256" key="1">
    <source>
        <dbReference type="ARBA" id="ARBA00005952"/>
    </source>
</evidence>
<organism evidence="8 9">
    <name type="scientific">candidate division TA06 bacterium DG_78</name>
    <dbReference type="NCBI Taxonomy" id="1703772"/>
    <lineage>
        <taxon>Bacteria</taxon>
        <taxon>Bacteria division TA06</taxon>
    </lineage>
</organism>
<evidence type="ECO:0000256" key="2">
    <source>
        <dbReference type="ARBA" id="ARBA00022814"/>
    </source>
</evidence>
<protein>
    <recommendedName>
        <fullName evidence="6">Transcription antitermination protein NusB</fullName>
    </recommendedName>
    <alternativeName>
        <fullName evidence="6">Antitermination factor NusB</fullName>
    </alternativeName>
</protein>
<dbReference type="PANTHER" id="PTHR11078:SF3">
    <property type="entry name" value="ANTITERMINATION NUSB DOMAIN-CONTAINING PROTEIN"/>
    <property type="match status" value="1"/>
</dbReference>
<dbReference type="GO" id="GO:0003723">
    <property type="term" value="F:RNA binding"/>
    <property type="evidence" value="ECO:0007669"/>
    <property type="project" value="UniProtKB-UniRule"/>
</dbReference>
<sequence>MGRRLARELALKILYQYEEGDTDVAGILHAVLDHKNYSNGEKKFSRELVEKIINNLSAIDTAIINVLKNWPYDRIAVIDKTILRIGACEILYFDDIPAQVSINEAIEISKKYSSSDSGKFVNGILDAIKKIYESSNHK</sequence>
<dbReference type="Proteomes" id="UP000051012">
    <property type="component" value="Unassembled WGS sequence"/>
</dbReference>
<comment type="caution">
    <text evidence="8">The sequence shown here is derived from an EMBL/GenBank/DDBJ whole genome shotgun (WGS) entry which is preliminary data.</text>
</comment>
<dbReference type="Gene3D" id="1.10.940.10">
    <property type="entry name" value="NusB-like"/>
    <property type="match status" value="1"/>
</dbReference>
<evidence type="ECO:0000259" key="7">
    <source>
        <dbReference type="Pfam" id="PF01029"/>
    </source>
</evidence>
<evidence type="ECO:0000256" key="4">
    <source>
        <dbReference type="ARBA" id="ARBA00023015"/>
    </source>
</evidence>
<dbReference type="NCBIfam" id="TIGR01951">
    <property type="entry name" value="nusB"/>
    <property type="match status" value="1"/>
</dbReference>
<accession>A0A0S7YJN4</accession>
<dbReference type="HAMAP" id="MF_00073">
    <property type="entry name" value="NusB"/>
    <property type="match status" value="1"/>
</dbReference>
<keyword evidence="4 6" id="KW-0805">Transcription regulation</keyword>
<dbReference type="EMBL" id="LJNI01000004">
    <property type="protein sequence ID" value="KPJ74428.1"/>
    <property type="molecule type" value="Genomic_DNA"/>
</dbReference>
<feature type="domain" description="NusB/RsmB/TIM44" evidence="7">
    <location>
        <begin position="6"/>
        <end position="129"/>
    </location>
</feature>
<dbReference type="GO" id="GO:0031564">
    <property type="term" value="P:transcription antitermination"/>
    <property type="evidence" value="ECO:0007669"/>
    <property type="project" value="UniProtKB-KW"/>
</dbReference>
<evidence type="ECO:0000313" key="9">
    <source>
        <dbReference type="Proteomes" id="UP000051012"/>
    </source>
</evidence>
<comment type="similarity">
    <text evidence="1 6">Belongs to the NusB family.</text>
</comment>
<evidence type="ECO:0000256" key="5">
    <source>
        <dbReference type="ARBA" id="ARBA00023163"/>
    </source>
</evidence>
<reference evidence="8 9" key="1">
    <citation type="journal article" date="2015" name="Microbiome">
        <title>Genomic resolution of linkages in carbon, nitrogen, and sulfur cycling among widespread estuary sediment bacteria.</title>
        <authorList>
            <person name="Baker B.J."/>
            <person name="Lazar C.S."/>
            <person name="Teske A.P."/>
            <person name="Dick G.J."/>
        </authorList>
    </citation>
    <scope>NUCLEOTIDE SEQUENCE [LARGE SCALE GENOMIC DNA]</scope>
    <source>
        <strain evidence="8">DG_78</strain>
    </source>
</reference>
<proteinExistence type="inferred from homology"/>
<dbReference type="InterPro" id="IPR011605">
    <property type="entry name" value="NusB_fam"/>
</dbReference>
<name>A0A0S7YJN4_UNCT6</name>
<dbReference type="PANTHER" id="PTHR11078">
    <property type="entry name" value="N UTILIZATION SUBSTANCE PROTEIN B-RELATED"/>
    <property type="match status" value="1"/>
</dbReference>
<evidence type="ECO:0000256" key="6">
    <source>
        <dbReference type="HAMAP-Rule" id="MF_00073"/>
    </source>
</evidence>
<dbReference type="SUPFAM" id="SSF48013">
    <property type="entry name" value="NusB-like"/>
    <property type="match status" value="1"/>
</dbReference>
<dbReference type="GO" id="GO:0005829">
    <property type="term" value="C:cytosol"/>
    <property type="evidence" value="ECO:0007669"/>
    <property type="project" value="TreeGrafter"/>
</dbReference>
<dbReference type="InterPro" id="IPR006027">
    <property type="entry name" value="NusB_RsmB_TIM44"/>
</dbReference>
<dbReference type="GO" id="GO:0006353">
    <property type="term" value="P:DNA-templated transcription termination"/>
    <property type="evidence" value="ECO:0007669"/>
    <property type="project" value="UniProtKB-UniRule"/>
</dbReference>
<dbReference type="Pfam" id="PF01029">
    <property type="entry name" value="NusB"/>
    <property type="match status" value="1"/>
</dbReference>
<dbReference type="InterPro" id="IPR035926">
    <property type="entry name" value="NusB-like_sf"/>
</dbReference>
<comment type="function">
    <text evidence="6">Involved in transcription antitermination. Required for transcription of ribosomal RNA (rRNA) genes. Binds specifically to the boxA antiterminator sequence of the ribosomal RNA (rrn) operons.</text>
</comment>